<dbReference type="GO" id="GO:0005886">
    <property type="term" value="C:plasma membrane"/>
    <property type="evidence" value="ECO:0007669"/>
    <property type="project" value="TreeGrafter"/>
</dbReference>
<dbReference type="PANTHER" id="PTHR24243">
    <property type="entry name" value="G-PROTEIN COUPLED RECEPTOR"/>
    <property type="match status" value="1"/>
</dbReference>
<evidence type="ECO:0000256" key="7">
    <source>
        <dbReference type="ARBA" id="ARBA00023224"/>
    </source>
</evidence>
<evidence type="ECO:0000313" key="11">
    <source>
        <dbReference type="EMBL" id="GFO28341.1"/>
    </source>
</evidence>
<feature type="transmembrane region" description="Helical" evidence="9">
    <location>
        <begin position="37"/>
        <end position="57"/>
    </location>
</feature>
<evidence type="ECO:0000256" key="9">
    <source>
        <dbReference type="SAM" id="Phobius"/>
    </source>
</evidence>
<keyword evidence="6 11" id="KW-0675">Receptor</keyword>
<dbReference type="PANTHER" id="PTHR24243:SF233">
    <property type="entry name" value="THYROTROPIN-RELEASING HORMONE RECEPTOR"/>
    <property type="match status" value="1"/>
</dbReference>
<dbReference type="Gene3D" id="1.20.1070.10">
    <property type="entry name" value="Rhodopsin 7-helix transmembrane proteins"/>
    <property type="match status" value="1"/>
</dbReference>
<feature type="transmembrane region" description="Helical" evidence="9">
    <location>
        <begin position="212"/>
        <end position="230"/>
    </location>
</feature>
<dbReference type="PROSITE" id="PS50262">
    <property type="entry name" value="G_PROTEIN_RECEP_F1_2"/>
    <property type="match status" value="1"/>
</dbReference>
<dbReference type="Pfam" id="PF00001">
    <property type="entry name" value="7tm_1"/>
    <property type="match status" value="1"/>
</dbReference>
<evidence type="ECO:0000259" key="10">
    <source>
        <dbReference type="PROSITE" id="PS50262"/>
    </source>
</evidence>
<evidence type="ECO:0000256" key="6">
    <source>
        <dbReference type="ARBA" id="ARBA00023170"/>
    </source>
</evidence>
<protein>
    <submittedName>
        <fullName evidence="11">Chemosensory receptor a</fullName>
    </submittedName>
</protein>
<sequence>MNVSLTNSPILNSTFSDRRGWPFSGASYWTYNILLPTWPVITLFGLLANLTNIVVFLKAGVKDNVTTLMLSLSVSDLLYLIIMSPTPYIYVVSHFADYRLFPIFDIHFIIDLMYWPAIVFYDFSAFISVLLGVTRCACVAMPLQFKSVFTKARTVKLVLASFILALSLRMPILSVYRLARRTDPNTNVSYMYVANHNREAMTRINDVLNRNSLLYINFIIMITCVYVLSFKLHQASAIRRSHSSTPAPKSEQASEKTDSQGMSSKDVRVIKSVVLVCSIFITSQAPFLIYSTVRLINPEFDIFGKLHYLFEMSAAISLTCSYLNATVNIFVYYNCNSKYKSVFLSMLRKIKRCNQRNGSIAMTSDLE</sequence>
<proteinExistence type="predicted"/>
<feature type="transmembrane region" description="Helical" evidence="9">
    <location>
        <begin position="112"/>
        <end position="133"/>
    </location>
</feature>
<evidence type="ECO:0000313" key="12">
    <source>
        <dbReference type="Proteomes" id="UP000735302"/>
    </source>
</evidence>
<keyword evidence="5 9" id="KW-0472">Membrane</keyword>
<dbReference type="GO" id="GO:0004930">
    <property type="term" value="F:G protein-coupled receptor activity"/>
    <property type="evidence" value="ECO:0007669"/>
    <property type="project" value="UniProtKB-KW"/>
</dbReference>
<dbReference type="SUPFAM" id="SSF81321">
    <property type="entry name" value="Family A G protein-coupled receptor-like"/>
    <property type="match status" value="1"/>
</dbReference>
<evidence type="ECO:0000256" key="1">
    <source>
        <dbReference type="ARBA" id="ARBA00004141"/>
    </source>
</evidence>
<comment type="caution">
    <text evidence="11">The sequence shown here is derived from an EMBL/GenBank/DDBJ whole genome shotgun (WGS) entry which is preliminary data.</text>
</comment>
<keyword evidence="2 9" id="KW-0812">Transmembrane</keyword>
<name>A0AAV4C6K8_9GAST</name>
<feature type="transmembrane region" description="Helical" evidence="9">
    <location>
        <begin position="69"/>
        <end position="92"/>
    </location>
</feature>
<reference evidence="11 12" key="1">
    <citation type="journal article" date="2021" name="Elife">
        <title>Chloroplast acquisition without the gene transfer in kleptoplastic sea slugs, Plakobranchus ocellatus.</title>
        <authorList>
            <person name="Maeda T."/>
            <person name="Takahashi S."/>
            <person name="Yoshida T."/>
            <person name="Shimamura S."/>
            <person name="Takaki Y."/>
            <person name="Nagai Y."/>
            <person name="Toyoda A."/>
            <person name="Suzuki Y."/>
            <person name="Arimoto A."/>
            <person name="Ishii H."/>
            <person name="Satoh N."/>
            <person name="Nishiyama T."/>
            <person name="Hasebe M."/>
            <person name="Maruyama T."/>
            <person name="Minagawa J."/>
            <person name="Obokata J."/>
            <person name="Shigenobu S."/>
        </authorList>
    </citation>
    <scope>NUCLEOTIDE SEQUENCE [LARGE SCALE GENOMIC DNA]</scope>
</reference>
<feature type="region of interest" description="Disordered" evidence="8">
    <location>
        <begin position="241"/>
        <end position="261"/>
    </location>
</feature>
<feature type="transmembrane region" description="Helical" evidence="9">
    <location>
        <begin position="154"/>
        <end position="176"/>
    </location>
</feature>
<evidence type="ECO:0000256" key="2">
    <source>
        <dbReference type="ARBA" id="ARBA00022692"/>
    </source>
</evidence>
<evidence type="ECO:0000256" key="8">
    <source>
        <dbReference type="SAM" id="MobiDB-lite"/>
    </source>
</evidence>
<feature type="transmembrane region" description="Helical" evidence="9">
    <location>
        <begin position="313"/>
        <end position="333"/>
    </location>
</feature>
<comment type="subcellular location">
    <subcellularLocation>
        <location evidence="1">Membrane</location>
        <topology evidence="1">Multi-pass membrane protein</topology>
    </subcellularLocation>
</comment>
<feature type="domain" description="G-protein coupled receptors family 1 profile" evidence="10">
    <location>
        <begin position="48"/>
        <end position="332"/>
    </location>
</feature>
<dbReference type="InterPro" id="IPR017452">
    <property type="entry name" value="GPCR_Rhodpsn_7TM"/>
</dbReference>
<dbReference type="EMBL" id="BLXT01006035">
    <property type="protein sequence ID" value="GFO28341.1"/>
    <property type="molecule type" value="Genomic_DNA"/>
</dbReference>
<dbReference type="PRINTS" id="PR00237">
    <property type="entry name" value="GPCRRHODOPSN"/>
</dbReference>
<evidence type="ECO:0000256" key="4">
    <source>
        <dbReference type="ARBA" id="ARBA00023040"/>
    </source>
</evidence>
<dbReference type="Proteomes" id="UP000735302">
    <property type="component" value="Unassembled WGS sequence"/>
</dbReference>
<keyword evidence="12" id="KW-1185">Reference proteome</keyword>
<feature type="transmembrane region" description="Helical" evidence="9">
    <location>
        <begin position="272"/>
        <end position="293"/>
    </location>
</feature>
<gene>
    <name evidence="11" type="ORF">PoB_005484600</name>
</gene>
<evidence type="ECO:0000256" key="3">
    <source>
        <dbReference type="ARBA" id="ARBA00022989"/>
    </source>
</evidence>
<dbReference type="InterPro" id="IPR000276">
    <property type="entry name" value="GPCR_Rhodpsn"/>
</dbReference>
<keyword evidence="3 9" id="KW-1133">Transmembrane helix</keyword>
<evidence type="ECO:0000256" key="5">
    <source>
        <dbReference type="ARBA" id="ARBA00023136"/>
    </source>
</evidence>
<accession>A0AAV4C6K8</accession>
<dbReference type="AlphaFoldDB" id="A0AAV4C6K8"/>
<keyword evidence="4" id="KW-0297">G-protein coupled receptor</keyword>
<keyword evidence="7" id="KW-0807">Transducer</keyword>
<organism evidence="11 12">
    <name type="scientific">Plakobranchus ocellatus</name>
    <dbReference type="NCBI Taxonomy" id="259542"/>
    <lineage>
        <taxon>Eukaryota</taxon>
        <taxon>Metazoa</taxon>
        <taxon>Spiralia</taxon>
        <taxon>Lophotrochozoa</taxon>
        <taxon>Mollusca</taxon>
        <taxon>Gastropoda</taxon>
        <taxon>Heterobranchia</taxon>
        <taxon>Euthyneura</taxon>
        <taxon>Panpulmonata</taxon>
        <taxon>Sacoglossa</taxon>
        <taxon>Placobranchoidea</taxon>
        <taxon>Plakobranchidae</taxon>
        <taxon>Plakobranchus</taxon>
    </lineage>
</organism>